<reference evidence="1 2" key="1">
    <citation type="submission" date="2019-08" db="EMBL/GenBank/DDBJ databases">
        <title>Bacillus genomes from the desert of Cuatro Cienegas, Coahuila.</title>
        <authorList>
            <person name="Olmedo-Alvarez G."/>
        </authorList>
    </citation>
    <scope>NUCLEOTIDE SEQUENCE [LARGE SCALE GENOMIC DNA]</scope>
    <source>
        <strain evidence="1 2">CH128b_4D</strain>
    </source>
</reference>
<proteinExistence type="predicted"/>
<evidence type="ECO:0000313" key="1">
    <source>
        <dbReference type="EMBL" id="TYS01321.1"/>
    </source>
</evidence>
<evidence type="ECO:0000313" key="2">
    <source>
        <dbReference type="Proteomes" id="UP000325182"/>
    </source>
</evidence>
<sequence>MTRKEFLIKYKSTKLNLGEYIVVLDDITDEALVMGCAFEDGLWKVYKTKERGGHYIIKEFKNENEAFNYFYELLLKRHNYLNEIG</sequence>
<organism evidence="1 2">
    <name type="scientific">Rossellomorea vietnamensis</name>
    <dbReference type="NCBI Taxonomy" id="218284"/>
    <lineage>
        <taxon>Bacteria</taxon>
        <taxon>Bacillati</taxon>
        <taxon>Bacillota</taxon>
        <taxon>Bacilli</taxon>
        <taxon>Bacillales</taxon>
        <taxon>Bacillaceae</taxon>
        <taxon>Rossellomorea</taxon>
    </lineage>
</organism>
<dbReference type="AlphaFoldDB" id="A0A5D4MJZ2"/>
<gene>
    <name evidence="1" type="ORF">FZC84_01280</name>
</gene>
<name>A0A5D4MJZ2_9BACI</name>
<dbReference type="EMBL" id="VTEG01000001">
    <property type="protein sequence ID" value="TYS01321.1"/>
    <property type="molecule type" value="Genomic_DNA"/>
</dbReference>
<dbReference type="RefSeq" id="WP_148952680.1">
    <property type="nucleotide sequence ID" value="NZ_VTEG01000001.1"/>
</dbReference>
<accession>A0A5D4MJZ2</accession>
<comment type="caution">
    <text evidence="1">The sequence shown here is derived from an EMBL/GenBank/DDBJ whole genome shotgun (WGS) entry which is preliminary data.</text>
</comment>
<protein>
    <submittedName>
        <fullName evidence="1">Uncharacterized protein</fullName>
    </submittedName>
</protein>
<dbReference type="Proteomes" id="UP000325182">
    <property type="component" value="Unassembled WGS sequence"/>
</dbReference>